<evidence type="ECO:0000256" key="1">
    <source>
        <dbReference type="SAM" id="Phobius"/>
    </source>
</evidence>
<sequence>MFNKLKLNVAVILTAFSLVTVTVIAPYTNMFGKHYKSSMDFTCCKGDQLYAHHYFTSNMFWVEVGSGYTVEPIGKPTPGGCNIQCDE</sequence>
<keyword evidence="1" id="KW-1133">Transmembrane helix</keyword>
<accession>A0A1J5SM45</accession>
<protein>
    <submittedName>
        <fullName evidence="2">Uncharacterized protein</fullName>
    </submittedName>
</protein>
<gene>
    <name evidence="2" type="ORF">GALL_167590</name>
</gene>
<dbReference type="EMBL" id="MLJW01000087">
    <property type="protein sequence ID" value="OIR01126.1"/>
    <property type="molecule type" value="Genomic_DNA"/>
</dbReference>
<comment type="caution">
    <text evidence="2">The sequence shown here is derived from an EMBL/GenBank/DDBJ whole genome shotgun (WGS) entry which is preliminary data.</text>
</comment>
<organism evidence="2">
    <name type="scientific">mine drainage metagenome</name>
    <dbReference type="NCBI Taxonomy" id="410659"/>
    <lineage>
        <taxon>unclassified sequences</taxon>
        <taxon>metagenomes</taxon>
        <taxon>ecological metagenomes</taxon>
    </lineage>
</organism>
<keyword evidence="1" id="KW-0812">Transmembrane</keyword>
<reference evidence="2" key="1">
    <citation type="submission" date="2016-10" db="EMBL/GenBank/DDBJ databases">
        <title>Sequence of Gallionella enrichment culture.</title>
        <authorList>
            <person name="Poehlein A."/>
            <person name="Muehling M."/>
            <person name="Daniel R."/>
        </authorList>
    </citation>
    <scope>NUCLEOTIDE SEQUENCE</scope>
</reference>
<dbReference type="AlphaFoldDB" id="A0A1J5SM45"/>
<keyword evidence="1" id="KW-0472">Membrane</keyword>
<name>A0A1J5SM45_9ZZZZ</name>
<feature type="transmembrane region" description="Helical" evidence="1">
    <location>
        <begin position="7"/>
        <end position="27"/>
    </location>
</feature>
<evidence type="ECO:0000313" key="2">
    <source>
        <dbReference type="EMBL" id="OIR01126.1"/>
    </source>
</evidence>
<proteinExistence type="predicted"/>